<feature type="non-terminal residue" evidence="2">
    <location>
        <position position="1"/>
    </location>
</feature>
<comment type="caution">
    <text evidence="2">The sequence shown here is derived from an EMBL/GenBank/DDBJ whole genome shotgun (WGS) entry which is preliminary data.</text>
</comment>
<reference evidence="2" key="1">
    <citation type="journal article" date="2014" name="Front. Microbiol.">
        <title>High frequency of phylogenetically diverse reductive dehalogenase-homologous genes in deep subseafloor sedimentary metagenomes.</title>
        <authorList>
            <person name="Kawai M."/>
            <person name="Futagami T."/>
            <person name="Toyoda A."/>
            <person name="Takaki Y."/>
            <person name="Nishi S."/>
            <person name="Hori S."/>
            <person name="Arai W."/>
            <person name="Tsubouchi T."/>
            <person name="Morono Y."/>
            <person name="Uchiyama I."/>
            <person name="Ito T."/>
            <person name="Fujiyama A."/>
            <person name="Inagaki F."/>
            <person name="Takami H."/>
        </authorList>
    </citation>
    <scope>NUCLEOTIDE SEQUENCE</scope>
    <source>
        <strain evidence="2">Expedition CK06-06</strain>
    </source>
</reference>
<gene>
    <name evidence="2" type="ORF">S01H4_53048</name>
</gene>
<dbReference type="GO" id="GO:0016787">
    <property type="term" value="F:hydrolase activity"/>
    <property type="evidence" value="ECO:0007669"/>
    <property type="project" value="InterPro"/>
</dbReference>
<organism evidence="2">
    <name type="scientific">marine sediment metagenome</name>
    <dbReference type="NCBI Taxonomy" id="412755"/>
    <lineage>
        <taxon>unclassified sequences</taxon>
        <taxon>metagenomes</taxon>
        <taxon>ecological metagenomes</taxon>
    </lineage>
</organism>
<dbReference type="AlphaFoldDB" id="X1D7H8"/>
<dbReference type="Pfam" id="PF00149">
    <property type="entry name" value="Metallophos"/>
    <property type="match status" value="1"/>
</dbReference>
<dbReference type="SUPFAM" id="SSF56300">
    <property type="entry name" value="Metallo-dependent phosphatases"/>
    <property type="match status" value="1"/>
</dbReference>
<evidence type="ECO:0000313" key="2">
    <source>
        <dbReference type="EMBL" id="GAH16701.1"/>
    </source>
</evidence>
<feature type="domain" description="Calcineurin-like phosphoesterase" evidence="1">
    <location>
        <begin position="31"/>
        <end position="91"/>
    </location>
</feature>
<dbReference type="EMBL" id="BART01030369">
    <property type="protein sequence ID" value="GAH16701.1"/>
    <property type="molecule type" value="Genomic_DNA"/>
</dbReference>
<dbReference type="InterPro" id="IPR029052">
    <property type="entry name" value="Metallo-depent_PP-like"/>
</dbReference>
<sequence length="147" mass="16370">LNSCYIFVDGVYWHWGDPNAPAGVDEVIPPVEQEWLENDLSAAEASNPDVFHVILVHQPIHNEDYVGNAADVRAILEQHRVVAVLQGHMHCHRHNVTGENSLGKPIHYITFEALSDGDYPIVSYGRFDIDNTSGSFSITVYETEAGE</sequence>
<protein>
    <recommendedName>
        <fullName evidence="1">Calcineurin-like phosphoesterase domain-containing protein</fullName>
    </recommendedName>
</protein>
<name>X1D7H8_9ZZZZ</name>
<accession>X1D7H8</accession>
<evidence type="ECO:0000259" key="1">
    <source>
        <dbReference type="Pfam" id="PF00149"/>
    </source>
</evidence>
<dbReference type="InterPro" id="IPR004843">
    <property type="entry name" value="Calcineurin-like_PHP"/>
</dbReference>
<dbReference type="Gene3D" id="3.60.21.10">
    <property type="match status" value="1"/>
</dbReference>
<proteinExistence type="predicted"/>